<dbReference type="Pfam" id="PF00646">
    <property type="entry name" value="F-box"/>
    <property type="match status" value="1"/>
</dbReference>
<evidence type="ECO:0000313" key="2">
    <source>
        <dbReference type="EMBL" id="MCL7043305.1"/>
    </source>
</evidence>
<dbReference type="Proteomes" id="UP001177140">
    <property type="component" value="Unassembled WGS sequence"/>
</dbReference>
<sequence>MEIIATRYACDSHHNTSSNLYCGTSSFGTSGKMSAEVINTNFLGACKSIVPHVTSFPKKIAEDIMIEILSRLPSKSLVQCKLVCKRWLFLIEKEYLIDLHCNHSKSRPYLLYIDPLQEKHLHRSEFDESKTLRQRIAWAEIVDQRNGGGKKKVEKIISKVRITDDKWFPYSEVLEPVNGLVCFVDRKTYGVRVFNASTREGTPWVKSTLLAEENDKRANIKSKMKITSNCDAVYQFGFDPEKKEHKVFCFWRLLARPKGYGYRSRVRPDYGCWEALTLGRDTKWRRINAAPNEHNQLKIEELLPPPESIRRQVYADGTIYWTNKDYYKNLCKDLYPDDPQVIVSRVIPIPNFILDEPREEDYKFPIDMVVLGGQVALLYRMEPHVIKLWMLDDTADKKLENCRGNQSNWSTETITVPFVCDNVVGGFGIAGSTDKIIFERRGCGRTNDMDFVCLHSYDRRKKTWKKIRMDGVSSFKLHSERSLVTTFTESLFPVQPLNKRKLRDVLFASPSLEVM</sequence>
<protein>
    <recommendedName>
        <fullName evidence="1">F-box domain-containing protein</fullName>
    </recommendedName>
</protein>
<dbReference type="InterPro" id="IPR013187">
    <property type="entry name" value="F-box-assoc_dom_typ3"/>
</dbReference>
<dbReference type="PANTHER" id="PTHR31111:SF136">
    <property type="entry name" value="F-BOX ASSOCIATED DOMAIN-CONTAINING PROTEIN"/>
    <property type="match status" value="1"/>
</dbReference>
<dbReference type="AlphaFoldDB" id="A0AA42AXE9"/>
<dbReference type="SMART" id="SM00256">
    <property type="entry name" value="FBOX"/>
    <property type="match status" value="1"/>
</dbReference>
<dbReference type="Pfam" id="PF08268">
    <property type="entry name" value="FBA_3"/>
    <property type="match status" value="1"/>
</dbReference>
<keyword evidence="3" id="KW-1185">Reference proteome</keyword>
<dbReference type="Gene3D" id="1.20.1280.50">
    <property type="match status" value="1"/>
</dbReference>
<name>A0AA42AXE9_PAPNU</name>
<reference evidence="2" key="1">
    <citation type="submission" date="2022-03" db="EMBL/GenBank/DDBJ databases">
        <title>A functionally conserved STORR gene fusion in Papaver species that diverged 16.8 million years ago.</title>
        <authorList>
            <person name="Catania T."/>
        </authorList>
    </citation>
    <scope>NUCLEOTIDE SEQUENCE</scope>
    <source>
        <strain evidence="2">S-191538</strain>
    </source>
</reference>
<evidence type="ECO:0000259" key="1">
    <source>
        <dbReference type="SMART" id="SM00256"/>
    </source>
</evidence>
<organism evidence="2 3">
    <name type="scientific">Papaver nudicaule</name>
    <name type="common">Iceland poppy</name>
    <dbReference type="NCBI Taxonomy" id="74823"/>
    <lineage>
        <taxon>Eukaryota</taxon>
        <taxon>Viridiplantae</taxon>
        <taxon>Streptophyta</taxon>
        <taxon>Embryophyta</taxon>
        <taxon>Tracheophyta</taxon>
        <taxon>Spermatophyta</taxon>
        <taxon>Magnoliopsida</taxon>
        <taxon>Ranunculales</taxon>
        <taxon>Papaveraceae</taxon>
        <taxon>Papaveroideae</taxon>
        <taxon>Papaver</taxon>
    </lineage>
</organism>
<dbReference type="EMBL" id="JAJJMA010245155">
    <property type="protein sequence ID" value="MCL7043305.1"/>
    <property type="molecule type" value="Genomic_DNA"/>
</dbReference>
<dbReference type="SUPFAM" id="SSF81383">
    <property type="entry name" value="F-box domain"/>
    <property type="match status" value="1"/>
</dbReference>
<dbReference type="PANTHER" id="PTHR31111">
    <property type="entry name" value="BNAA05G37150D PROTEIN-RELATED"/>
    <property type="match status" value="1"/>
</dbReference>
<proteinExistence type="predicted"/>
<comment type="caution">
    <text evidence="2">The sequence shown here is derived from an EMBL/GenBank/DDBJ whole genome shotgun (WGS) entry which is preliminary data.</text>
</comment>
<gene>
    <name evidence="2" type="ORF">MKW94_007250</name>
</gene>
<feature type="domain" description="F-box" evidence="1">
    <location>
        <begin position="60"/>
        <end position="99"/>
    </location>
</feature>
<accession>A0AA42AXE9</accession>
<dbReference type="InterPro" id="IPR001810">
    <property type="entry name" value="F-box_dom"/>
</dbReference>
<evidence type="ECO:0000313" key="3">
    <source>
        <dbReference type="Proteomes" id="UP001177140"/>
    </source>
</evidence>
<dbReference type="InterPro" id="IPR036047">
    <property type="entry name" value="F-box-like_dom_sf"/>
</dbReference>